<dbReference type="AlphaFoldDB" id="A0AAT9HP89"/>
<evidence type="ECO:0000313" key="1">
    <source>
        <dbReference type="EMBL" id="BFO19071.1"/>
    </source>
</evidence>
<name>A0AAT9HP89_9ACTN</name>
<gene>
    <name evidence="1" type="ORF">SHKM778_54590</name>
</gene>
<organism evidence="1">
    <name type="scientific">Streptomyces haneummycinicus</name>
    <dbReference type="NCBI Taxonomy" id="3074435"/>
    <lineage>
        <taxon>Bacteria</taxon>
        <taxon>Bacillati</taxon>
        <taxon>Actinomycetota</taxon>
        <taxon>Actinomycetes</taxon>
        <taxon>Kitasatosporales</taxon>
        <taxon>Streptomycetaceae</taxon>
        <taxon>Streptomyces</taxon>
    </lineage>
</organism>
<accession>A0AAT9HP89</accession>
<proteinExistence type="predicted"/>
<sequence length="61" mass="6016">MSLGGVRAQHDAQLAHDGGRVGVMALDVADDGSDTATGQRDQVVPVAADVTAEGAAEGAAR</sequence>
<reference evidence="1" key="1">
    <citation type="submission" date="2024-06" db="EMBL/GenBank/DDBJ databases">
        <authorList>
            <consortium name="consrtm"/>
            <person name="Uemura M."/>
            <person name="Terahara T."/>
        </authorList>
    </citation>
    <scope>NUCLEOTIDE SEQUENCE</scope>
    <source>
        <strain evidence="1">KM77-8</strain>
    </source>
</reference>
<reference evidence="1" key="2">
    <citation type="submission" date="2024-07" db="EMBL/GenBank/DDBJ databases">
        <title>Streptomyces haneummycinica sp. nov., a new antibiotic-producing actinobacterium isolated from marine sediment.</title>
        <authorList>
            <person name="Uemura M."/>
            <person name="Hamada M."/>
            <person name="Hirano S."/>
            <person name="Kobayashi K."/>
            <person name="Ohshiro T."/>
            <person name="Kobayashi T."/>
            <person name="Terahara T."/>
        </authorList>
    </citation>
    <scope>NUCLEOTIDE SEQUENCE</scope>
    <source>
        <strain evidence="1">KM77-8</strain>
    </source>
</reference>
<dbReference type="EMBL" id="AP035768">
    <property type="protein sequence ID" value="BFO19071.1"/>
    <property type="molecule type" value="Genomic_DNA"/>
</dbReference>
<protein>
    <submittedName>
        <fullName evidence="1">Uncharacterized protein</fullName>
    </submittedName>
</protein>